<organism evidence="2 3">
    <name type="scientific">Methanoculleus bourgensis</name>
    <dbReference type="NCBI Taxonomy" id="83986"/>
    <lineage>
        <taxon>Archaea</taxon>
        <taxon>Methanobacteriati</taxon>
        <taxon>Methanobacteriota</taxon>
        <taxon>Stenosarchaea group</taxon>
        <taxon>Methanomicrobia</taxon>
        <taxon>Methanomicrobiales</taxon>
        <taxon>Methanomicrobiaceae</taxon>
        <taxon>Methanoculleus</taxon>
    </lineage>
</organism>
<gene>
    <name evidence="2" type="ORF">MMAB1_0150</name>
</gene>
<evidence type="ECO:0000313" key="3">
    <source>
        <dbReference type="Proteomes" id="UP000069850"/>
    </source>
</evidence>
<proteinExistence type="predicted"/>
<evidence type="ECO:0000313" key="2">
    <source>
        <dbReference type="EMBL" id="CVK31367.1"/>
    </source>
</evidence>
<dbReference type="KEGG" id="mema:MMAB1_0150"/>
<dbReference type="Proteomes" id="UP000069850">
    <property type="component" value="Chromosome 1"/>
</dbReference>
<protein>
    <submittedName>
        <fullName evidence="2">Uncharacterized protein</fullName>
    </submittedName>
</protein>
<feature type="compositionally biased region" description="Basic and acidic residues" evidence="1">
    <location>
        <begin position="59"/>
        <end position="68"/>
    </location>
</feature>
<dbReference type="AlphaFoldDB" id="A0A0X3BGU9"/>
<dbReference type="EMBL" id="LT158599">
    <property type="protein sequence ID" value="CVK31367.1"/>
    <property type="molecule type" value="Genomic_DNA"/>
</dbReference>
<feature type="region of interest" description="Disordered" evidence="1">
    <location>
        <begin position="49"/>
        <end position="68"/>
    </location>
</feature>
<reference evidence="2 3" key="1">
    <citation type="submission" date="2016-01" db="EMBL/GenBank/DDBJ databases">
        <authorList>
            <person name="Manzoor S."/>
        </authorList>
    </citation>
    <scope>NUCLEOTIDE SEQUENCE [LARGE SCALE GENOMIC DNA]</scope>
    <source>
        <strain evidence="2">Methanoculleus sp MAB1</strain>
    </source>
</reference>
<feature type="compositionally biased region" description="Basic and acidic residues" evidence="1">
    <location>
        <begin position="1"/>
        <end position="10"/>
    </location>
</feature>
<name>A0A0X3BGU9_9EURY</name>
<sequence length="68" mass="7499">MAGEATDPRTARGSVANQRIAPQGHPNTTVGMAWRGFARSGENILLMPDQKTSIQTMDRIAHPEPWDR</sequence>
<feature type="region of interest" description="Disordered" evidence="1">
    <location>
        <begin position="1"/>
        <end position="31"/>
    </location>
</feature>
<accession>A0A0X3BGU9</accession>
<evidence type="ECO:0000256" key="1">
    <source>
        <dbReference type="SAM" id="MobiDB-lite"/>
    </source>
</evidence>